<sequence length="164" mass="17442">MTETPAGPEPDLRLQLEVLRDVVQAELAAAGLPVLPGEEPIGAAGAVVKVDVPDLRGVVVGWCEHVVLLDALEEAWSEDPHQEGAECAAFGQLTSAIGEAMAAAMRKILTAAGLEVADAATDYAPDQLLVTRMVSQSVWQARRDAQFARREASMQAAWRARSAE</sequence>
<name>A0ABU5R8H6_9PSEU</name>
<gene>
    <name evidence="1" type="ORF">VA596_23115</name>
</gene>
<evidence type="ECO:0000313" key="1">
    <source>
        <dbReference type="EMBL" id="MEA5362448.1"/>
    </source>
</evidence>
<reference evidence="1 2" key="1">
    <citation type="submission" date="2023-12" db="EMBL/GenBank/DDBJ databases">
        <title>Amycolatopsis sp. V23-08.</title>
        <authorList>
            <person name="Somphong A."/>
        </authorList>
    </citation>
    <scope>NUCLEOTIDE SEQUENCE [LARGE SCALE GENOMIC DNA]</scope>
    <source>
        <strain evidence="1 2">V23-08</strain>
    </source>
</reference>
<dbReference type="RefSeq" id="WP_323329930.1">
    <property type="nucleotide sequence ID" value="NZ_JAYFSI010000005.1"/>
</dbReference>
<accession>A0ABU5R8H6</accession>
<evidence type="ECO:0000313" key="2">
    <source>
        <dbReference type="Proteomes" id="UP001304298"/>
    </source>
</evidence>
<proteinExistence type="predicted"/>
<keyword evidence="2" id="KW-1185">Reference proteome</keyword>
<comment type="caution">
    <text evidence="1">The sequence shown here is derived from an EMBL/GenBank/DDBJ whole genome shotgun (WGS) entry which is preliminary data.</text>
</comment>
<dbReference type="EMBL" id="JAYFSI010000005">
    <property type="protein sequence ID" value="MEA5362448.1"/>
    <property type="molecule type" value="Genomic_DNA"/>
</dbReference>
<organism evidence="1 2">
    <name type="scientific">Amycolatopsis heterodermiae</name>
    <dbReference type="NCBI Taxonomy" id="3110235"/>
    <lineage>
        <taxon>Bacteria</taxon>
        <taxon>Bacillati</taxon>
        <taxon>Actinomycetota</taxon>
        <taxon>Actinomycetes</taxon>
        <taxon>Pseudonocardiales</taxon>
        <taxon>Pseudonocardiaceae</taxon>
        <taxon>Amycolatopsis</taxon>
    </lineage>
</organism>
<dbReference type="Proteomes" id="UP001304298">
    <property type="component" value="Unassembled WGS sequence"/>
</dbReference>
<protein>
    <submittedName>
        <fullName evidence="1">Uncharacterized protein</fullName>
    </submittedName>
</protein>